<sequence>MPPISGGREIERFAATGVSSSPTMGQRKMLGIEAFWAWPNAMRMRSVATPAIADGVHVIPRSTIARMRPSAPVHVLGMRQRFR</sequence>
<organism evidence="2 3">
    <name type="scientific">Collinsella intestinalis DSM 13280</name>
    <dbReference type="NCBI Taxonomy" id="521003"/>
    <lineage>
        <taxon>Bacteria</taxon>
        <taxon>Bacillati</taxon>
        <taxon>Actinomycetota</taxon>
        <taxon>Coriobacteriia</taxon>
        <taxon>Coriobacteriales</taxon>
        <taxon>Coriobacteriaceae</taxon>
        <taxon>Collinsella</taxon>
    </lineage>
</organism>
<dbReference type="AlphaFoldDB" id="C4F9M0"/>
<dbReference type="EMBL" id="ABXH02000015">
    <property type="protein sequence ID" value="EEP44398.1"/>
    <property type="molecule type" value="Genomic_DNA"/>
</dbReference>
<comment type="caution">
    <text evidence="2">The sequence shown here is derived from an EMBL/GenBank/DDBJ whole genome shotgun (WGS) entry which is preliminary data.</text>
</comment>
<reference evidence="2 3" key="1">
    <citation type="submission" date="2009-04" db="EMBL/GenBank/DDBJ databases">
        <authorList>
            <person name="Weinstock G."/>
            <person name="Sodergren E."/>
            <person name="Clifton S."/>
            <person name="Fulton L."/>
            <person name="Fulton B."/>
            <person name="Courtney L."/>
            <person name="Fronick C."/>
            <person name="Harrison M."/>
            <person name="Strong C."/>
            <person name="Farmer C."/>
            <person name="Delahaunty K."/>
            <person name="Markovic C."/>
            <person name="Hall O."/>
            <person name="Minx P."/>
            <person name="Tomlinson C."/>
            <person name="Mitreva M."/>
            <person name="Nelson J."/>
            <person name="Hou S."/>
            <person name="Wollam A."/>
            <person name="Pepin K.H."/>
            <person name="Johnson M."/>
            <person name="Bhonagiri V."/>
            <person name="Nash W.E."/>
            <person name="Warren W."/>
            <person name="Chinwalla A."/>
            <person name="Mardis E.R."/>
            <person name="Wilson R.K."/>
        </authorList>
    </citation>
    <scope>NUCLEOTIDE SEQUENCE [LARGE SCALE GENOMIC DNA]</scope>
    <source>
        <strain evidence="2 3">DSM 13280</strain>
    </source>
</reference>
<accession>C4F9M0</accession>
<dbReference type="Proteomes" id="UP000003295">
    <property type="component" value="Unassembled WGS sequence"/>
</dbReference>
<proteinExistence type="predicted"/>
<name>C4F9M0_9ACTN</name>
<evidence type="ECO:0000313" key="2">
    <source>
        <dbReference type="EMBL" id="EEP44398.1"/>
    </source>
</evidence>
<feature type="region of interest" description="Disordered" evidence="1">
    <location>
        <begin position="1"/>
        <end position="23"/>
    </location>
</feature>
<protein>
    <submittedName>
        <fullName evidence="2">Uncharacterized protein</fullName>
    </submittedName>
</protein>
<evidence type="ECO:0000313" key="3">
    <source>
        <dbReference type="Proteomes" id="UP000003295"/>
    </source>
</evidence>
<dbReference type="HOGENOM" id="CLU_2536804_0_0_11"/>
<evidence type="ECO:0000256" key="1">
    <source>
        <dbReference type="SAM" id="MobiDB-lite"/>
    </source>
</evidence>
<gene>
    <name evidence="2" type="ORF">COLINT_02754</name>
</gene>